<evidence type="ECO:0000256" key="1">
    <source>
        <dbReference type="ARBA" id="ARBA00004429"/>
    </source>
</evidence>
<evidence type="ECO:0000256" key="7">
    <source>
        <dbReference type="ARBA" id="ARBA00023136"/>
    </source>
</evidence>
<dbReference type="Gene3D" id="1.20.81.30">
    <property type="entry name" value="Type II secretion system (T2SS), domain F"/>
    <property type="match status" value="2"/>
</dbReference>
<dbReference type="InterPro" id="IPR042094">
    <property type="entry name" value="T2SS_GspF_sf"/>
</dbReference>
<protein>
    <submittedName>
        <fullName evidence="10">Type II secretion system F family protein</fullName>
    </submittedName>
</protein>
<organism evidence="10 11">
    <name type="scientific">Paragemmobacter straminiformis</name>
    <dbReference type="NCBI Taxonomy" id="2045119"/>
    <lineage>
        <taxon>Bacteria</taxon>
        <taxon>Pseudomonadati</taxon>
        <taxon>Pseudomonadota</taxon>
        <taxon>Alphaproteobacteria</taxon>
        <taxon>Rhodobacterales</taxon>
        <taxon>Paracoccaceae</taxon>
        <taxon>Paragemmobacter</taxon>
    </lineage>
</organism>
<feature type="domain" description="Type II secretion system protein GspF" evidence="9">
    <location>
        <begin position="232"/>
        <end position="351"/>
    </location>
</feature>
<keyword evidence="4" id="KW-0997">Cell inner membrane</keyword>
<keyword evidence="6 8" id="KW-1133">Transmembrane helix</keyword>
<evidence type="ECO:0000256" key="3">
    <source>
        <dbReference type="ARBA" id="ARBA00022475"/>
    </source>
</evidence>
<comment type="subcellular location">
    <subcellularLocation>
        <location evidence="1">Cell inner membrane</location>
        <topology evidence="1">Multi-pass membrane protein</topology>
    </subcellularLocation>
</comment>
<proteinExistence type="inferred from homology"/>
<evidence type="ECO:0000259" key="9">
    <source>
        <dbReference type="Pfam" id="PF00482"/>
    </source>
</evidence>
<name>A0A842IAW2_9RHOB</name>
<dbReference type="PANTHER" id="PTHR30012:SF7">
    <property type="entry name" value="PROTEIN TRANSPORT PROTEIN HOFC HOMOLOG"/>
    <property type="match status" value="1"/>
</dbReference>
<accession>A0A842IAW2</accession>
<dbReference type="Proteomes" id="UP000555411">
    <property type="component" value="Unassembled WGS sequence"/>
</dbReference>
<evidence type="ECO:0000313" key="10">
    <source>
        <dbReference type="EMBL" id="MBC2836543.1"/>
    </source>
</evidence>
<dbReference type="InterPro" id="IPR003004">
    <property type="entry name" value="GspF/PilC"/>
</dbReference>
<dbReference type="PRINTS" id="PR00812">
    <property type="entry name" value="BCTERIALGSPF"/>
</dbReference>
<keyword evidence="5 8" id="KW-0812">Transmembrane</keyword>
<dbReference type="PANTHER" id="PTHR30012">
    <property type="entry name" value="GENERAL SECRETION PATHWAY PROTEIN"/>
    <property type="match status" value="1"/>
</dbReference>
<sequence length="362" mass="38512">MTDTRRFELGFPRRAAVPTEAEITLFTQELAWMVRSGVPLGRAIDILLAEAQSGPLAAPLRGIRAELRAGSSLAEAMSRQGRIFPETYLRLVSLAESAGTLPMVLSRLYEGRARAARLRQKVGAALIYPAFLVIVAIAAVALIALAVLPQLRAILPDQPMADGSDRAMRRLIALSDWVFAHGPIAALPVLGAGFACAALLRRPSVRVALAEFLRPVPVIGPLLALSRLADLTRTLAMLAEAGLPVDECLRLARHATPSPRLGATLEKMEAALRAGQDITGPLRADPAFPGLLSSLMKVGQETGNLGQSLSQAAAIFEEKTTTALDRALTLLEPALILFISVAVGSLIYLVIGALMSVNDLFL</sequence>
<keyword evidence="11" id="KW-1185">Reference proteome</keyword>
<evidence type="ECO:0000256" key="2">
    <source>
        <dbReference type="ARBA" id="ARBA00005745"/>
    </source>
</evidence>
<dbReference type="GO" id="GO:0015628">
    <property type="term" value="P:protein secretion by the type II secretion system"/>
    <property type="evidence" value="ECO:0007669"/>
    <property type="project" value="TreeGrafter"/>
</dbReference>
<dbReference type="Pfam" id="PF00482">
    <property type="entry name" value="T2SSF"/>
    <property type="match status" value="2"/>
</dbReference>
<dbReference type="AlphaFoldDB" id="A0A842IAW2"/>
<dbReference type="RefSeq" id="WP_185798171.1">
    <property type="nucleotide sequence ID" value="NZ_JACLQD010000004.1"/>
</dbReference>
<gene>
    <name evidence="10" type="ORF">H7F16_13570</name>
</gene>
<evidence type="ECO:0000256" key="4">
    <source>
        <dbReference type="ARBA" id="ARBA00022519"/>
    </source>
</evidence>
<feature type="domain" description="Type II secretion system protein GspF" evidence="9">
    <location>
        <begin position="26"/>
        <end position="149"/>
    </location>
</feature>
<comment type="caution">
    <text evidence="10">The sequence shown here is derived from an EMBL/GenBank/DDBJ whole genome shotgun (WGS) entry which is preliminary data.</text>
</comment>
<feature type="transmembrane region" description="Helical" evidence="8">
    <location>
        <begin position="122"/>
        <end position="148"/>
    </location>
</feature>
<dbReference type="EMBL" id="JACLQD010000004">
    <property type="protein sequence ID" value="MBC2836543.1"/>
    <property type="molecule type" value="Genomic_DNA"/>
</dbReference>
<feature type="transmembrane region" description="Helical" evidence="8">
    <location>
        <begin position="178"/>
        <end position="200"/>
    </location>
</feature>
<keyword evidence="3" id="KW-1003">Cell membrane</keyword>
<evidence type="ECO:0000256" key="6">
    <source>
        <dbReference type="ARBA" id="ARBA00022989"/>
    </source>
</evidence>
<evidence type="ECO:0000256" key="5">
    <source>
        <dbReference type="ARBA" id="ARBA00022692"/>
    </source>
</evidence>
<dbReference type="InterPro" id="IPR018076">
    <property type="entry name" value="T2SS_GspF_dom"/>
</dbReference>
<comment type="similarity">
    <text evidence="2">Belongs to the GSP F family.</text>
</comment>
<keyword evidence="7 8" id="KW-0472">Membrane</keyword>
<evidence type="ECO:0000256" key="8">
    <source>
        <dbReference type="SAM" id="Phobius"/>
    </source>
</evidence>
<dbReference type="GO" id="GO:0005886">
    <property type="term" value="C:plasma membrane"/>
    <property type="evidence" value="ECO:0007669"/>
    <property type="project" value="UniProtKB-SubCell"/>
</dbReference>
<feature type="transmembrane region" description="Helical" evidence="8">
    <location>
        <begin position="334"/>
        <end position="357"/>
    </location>
</feature>
<reference evidence="10 11" key="1">
    <citation type="journal article" date="2017" name="Int. J. Syst. Evol. Microbiol.">
        <title>Gemmobacter straminiformis sp. nov., isolated from an artificial fountain.</title>
        <authorList>
            <person name="Kang J.Y."/>
            <person name="Kim M.J."/>
            <person name="Chun J."/>
            <person name="Son K.P."/>
            <person name="Jahng K.Y."/>
        </authorList>
    </citation>
    <scope>NUCLEOTIDE SEQUENCE [LARGE SCALE GENOMIC DNA]</scope>
    <source>
        <strain evidence="10 11">CAM-8</strain>
    </source>
</reference>
<evidence type="ECO:0000313" key="11">
    <source>
        <dbReference type="Proteomes" id="UP000555411"/>
    </source>
</evidence>